<proteinExistence type="predicted"/>
<evidence type="ECO:0000313" key="3">
    <source>
        <dbReference type="RefSeq" id="XP_019628098.1"/>
    </source>
</evidence>
<keyword evidence="2" id="KW-1185">Reference proteome</keyword>
<evidence type="ECO:0000256" key="1">
    <source>
        <dbReference type="SAM" id="MobiDB-lite"/>
    </source>
</evidence>
<evidence type="ECO:0000313" key="2">
    <source>
        <dbReference type="Proteomes" id="UP000515135"/>
    </source>
</evidence>
<protein>
    <submittedName>
        <fullName evidence="3">Uncharacterized protein LOC109472692</fullName>
    </submittedName>
</protein>
<dbReference type="AlphaFoldDB" id="A0A6P4YUT7"/>
<reference evidence="3" key="1">
    <citation type="submission" date="2025-08" db="UniProtKB">
        <authorList>
            <consortium name="RefSeq"/>
        </authorList>
    </citation>
    <scope>IDENTIFICATION</scope>
    <source>
        <tissue evidence="3">Gonad</tissue>
    </source>
</reference>
<feature type="region of interest" description="Disordered" evidence="1">
    <location>
        <begin position="175"/>
        <end position="218"/>
    </location>
</feature>
<dbReference type="Proteomes" id="UP000515135">
    <property type="component" value="Unplaced"/>
</dbReference>
<feature type="compositionally biased region" description="Polar residues" evidence="1">
    <location>
        <begin position="186"/>
        <end position="196"/>
    </location>
</feature>
<sequence length="218" mass="24737">MAAAMFVYGRVNLRLNNPHMVEEEVGTFYLANKELTMFAVRQAIERREPDIRLADPRVGQEFQDGYLLVPVIFHSKLGYQYFSCISKGDYLKEKMKEEFGKIGYKEPFNVGVEKWELPERPKPQNKVVKWLTTLPQQNMMYEPSQTASVADPWDILGCSPVRAGDDSNTSAMLANSGRAAPPVATVNPSPRPNNTLGPLDIEWEEEDNNKETNTESTY</sequence>
<organism evidence="2 3">
    <name type="scientific">Branchiostoma belcheri</name>
    <name type="common">Amphioxus</name>
    <dbReference type="NCBI Taxonomy" id="7741"/>
    <lineage>
        <taxon>Eukaryota</taxon>
        <taxon>Metazoa</taxon>
        <taxon>Chordata</taxon>
        <taxon>Cephalochordata</taxon>
        <taxon>Leptocardii</taxon>
        <taxon>Amphioxiformes</taxon>
        <taxon>Branchiostomatidae</taxon>
        <taxon>Branchiostoma</taxon>
    </lineage>
</organism>
<dbReference type="GeneID" id="109472692"/>
<dbReference type="KEGG" id="bbel:109472692"/>
<gene>
    <name evidence="3" type="primary">LOC109472692</name>
</gene>
<name>A0A6P4YUT7_BRABE</name>
<accession>A0A6P4YUT7</accession>
<dbReference type="RefSeq" id="XP_019628098.1">
    <property type="nucleotide sequence ID" value="XM_019772539.1"/>
</dbReference>
<feature type="compositionally biased region" description="Basic and acidic residues" evidence="1">
    <location>
        <begin position="209"/>
        <end position="218"/>
    </location>
</feature>